<feature type="compositionally biased region" description="Basic and acidic residues" evidence="1">
    <location>
        <begin position="585"/>
        <end position="596"/>
    </location>
</feature>
<sequence>MAVVSGLVTTLCTGDRVPKAITVIGRWNLSFGFREICGNLSRAIPAFHNRIAAKGSASDEAAAMSKPSGGRPEYQLALGRERILTESKSQHLHHFELPPRLALCVAEISQGAPETSSDMAAEVAVRAQSMDILPTTRTDPIGAPVSSSSTGRYMLPNAPFAHPKPPNIRDDTSLTLSMDISRSRFASVAVTGSDSPGRPKSKNLRGIFSVFKAFKKPKRQPSNRVSNSRSSSIDAATAPREDVTHNTPHTTSQEAPLQLTPQQCTTAPFGEADTSCLASPQPHMEQSHPIPQPSPAPTNTITTAPPAPAPRRPSRQTSRGTRSRTNTKAKDLPCRPFKRRAAMHTIVPPRSTSISPPREGEQTGDERTGVGADTRGGDEEVELAALEMYSSPGDAAPREEPNAAGLLGEAPLLLPPQSTEPVTSSTALLSPAEESLPSHHREPSQTSFCGCNRSTASMEVVQTGWGWWGAMNTSQPDPEEGEDGWELAEELDQVPSLVLRMPSRMSASPEPEEPRTANMLYPTSPTSHDGLSRGRAPSPMSPTLDLLLVSVSAPTLSLPSSSNAAPLPPLPSLVVPSGRFKDTKDFGESLRAERARSRSRPRQKSGVGEEIGVLEDHVMGRNGQIRFVVVEINDVATSTASAAAPAPRRAPTGKCRVDHSPTLPGRNTSNVEPGEKYAMLSSEQAHPSSAQLGPIGRTRRVGSLVRRWSSLSKGRGMVKVTRDKMERRANG</sequence>
<dbReference type="EMBL" id="KQ965752">
    <property type="protein sequence ID" value="KXS16550.1"/>
    <property type="molecule type" value="Genomic_DNA"/>
</dbReference>
<gene>
    <name evidence="2" type="ORF">M427DRAFT_144828</name>
</gene>
<evidence type="ECO:0000256" key="1">
    <source>
        <dbReference type="SAM" id="MobiDB-lite"/>
    </source>
</evidence>
<protein>
    <submittedName>
        <fullName evidence="2">Uncharacterized protein</fullName>
    </submittedName>
</protein>
<accession>A0A139AID6</accession>
<feature type="compositionally biased region" description="Polar residues" evidence="1">
    <location>
        <begin position="417"/>
        <end position="428"/>
    </location>
</feature>
<feature type="compositionally biased region" description="Low complexity" evidence="1">
    <location>
        <begin position="642"/>
        <end position="652"/>
    </location>
</feature>
<feature type="region of interest" description="Disordered" evidence="1">
    <location>
        <begin position="503"/>
        <end position="539"/>
    </location>
</feature>
<evidence type="ECO:0000313" key="3">
    <source>
        <dbReference type="Proteomes" id="UP000070544"/>
    </source>
</evidence>
<dbReference type="Proteomes" id="UP000070544">
    <property type="component" value="Unassembled WGS sequence"/>
</dbReference>
<reference evidence="2 3" key="1">
    <citation type="journal article" date="2015" name="Genome Biol. Evol.">
        <title>Phylogenomic analyses indicate that early fungi evolved digesting cell walls of algal ancestors of land plants.</title>
        <authorList>
            <person name="Chang Y."/>
            <person name="Wang S."/>
            <person name="Sekimoto S."/>
            <person name="Aerts A.L."/>
            <person name="Choi C."/>
            <person name="Clum A."/>
            <person name="LaButti K.M."/>
            <person name="Lindquist E.A."/>
            <person name="Yee Ngan C."/>
            <person name="Ohm R.A."/>
            <person name="Salamov A.A."/>
            <person name="Grigoriev I.V."/>
            <person name="Spatafora J.W."/>
            <person name="Berbee M.L."/>
        </authorList>
    </citation>
    <scope>NUCLEOTIDE SEQUENCE [LARGE SCALE GENOMIC DNA]</scope>
    <source>
        <strain evidence="2 3">JEL478</strain>
    </source>
</reference>
<feature type="compositionally biased region" description="Basic and acidic residues" evidence="1">
    <location>
        <begin position="358"/>
        <end position="368"/>
    </location>
</feature>
<name>A0A139AID6_GONPJ</name>
<organism evidence="2 3">
    <name type="scientific">Gonapodya prolifera (strain JEL478)</name>
    <name type="common">Monoblepharis prolifera</name>
    <dbReference type="NCBI Taxonomy" id="1344416"/>
    <lineage>
        <taxon>Eukaryota</taxon>
        <taxon>Fungi</taxon>
        <taxon>Fungi incertae sedis</taxon>
        <taxon>Chytridiomycota</taxon>
        <taxon>Chytridiomycota incertae sedis</taxon>
        <taxon>Monoblepharidomycetes</taxon>
        <taxon>Monoblepharidales</taxon>
        <taxon>Gonapodyaceae</taxon>
        <taxon>Gonapodya</taxon>
    </lineage>
</organism>
<dbReference type="AlphaFoldDB" id="A0A139AID6"/>
<feature type="region of interest" description="Disordered" evidence="1">
    <location>
        <begin position="642"/>
        <end position="672"/>
    </location>
</feature>
<proteinExistence type="predicted"/>
<feature type="region of interest" description="Disordered" evidence="1">
    <location>
        <begin position="412"/>
        <end position="447"/>
    </location>
</feature>
<feature type="compositionally biased region" description="Low complexity" evidence="1">
    <location>
        <begin position="222"/>
        <end position="232"/>
    </location>
</feature>
<evidence type="ECO:0000313" key="2">
    <source>
        <dbReference type="EMBL" id="KXS16550.1"/>
    </source>
</evidence>
<feature type="compositionally biased region" description="Polar residues" evidence="1">
    <location>
        <begin position="245"/>
        <end position="266"/>
    </location>
</feature>
<keyword evidence="3" id="KW-1185">Reference proteome</keyword>
<feature type="region of interest" description="Disordered" evidence="1">
    <location>
        <begin position="215"/>
        <end position="376"/>
    </location>
</feature>
<feature type="region of interest" description="Disordered" evidence="1">
    <location>
        <begin position="585"/>
        <end position="609"/>
    </location>
</feature>